<protein>
    <submittedName>
        <fullName evidence="1">Uncharacterized protein</fullName>
    </submittedName>
</protein>
<comment type="caution">
    <text evidence="1">The sequence shown here is derived from an EMBL/GenBank/DDBJ whole genome shotgun (WGS) entry which is preliminary data.</text>
</comment>
<accession>A0A6S7LMD6</accession>
<dbReference type="AlphaFoldDB" id="A0A6S7LMD6"/>
<gene>
    <name evidence="1" type="ORF">PACLA_8A031705</name>
</gene>
<feature type="non-terminal residue" evidence="1">
    <location>
        <position position="1"/>
    </location>
</feature>
<dbReference type="Proteomes" id="UP001152795">
    <property type="component" value="Unassembled WGS sequence"/>
</dbReference>
<reference evidence="1" key="1">
    <citation type="submission" date="2020-04" db="EMBL/GenBank/DDBJ databases">
        <authorList>
            <person name="Alioto T."/>
            <person name="Alioto T."/>
            <person name="Gomez Garrido J."/>
        </authorList>
    </citation>
    <scope>NUCLEOTIDE SEQUENCE</scope>
    <source>
        <strain evidence="1">A484AB</strain>
    </source>
</reference>
<sequence>MALRLRDEPAWKTFLMAASIPDEIAAKYATILVENQLTEATISQLTVEHLTAINITVLGDVLAILALQAPHVESTTSAAAQFKPPPAAIKLPSVSSNMTHPQFRKFLIDWTVYKKITRLPTSEFASHLYSTCDESVQNTLINSFPEFLQLPEDQMLKTIESVVTKRANPVVHRMNFGNLTQHESESIQDFLVRIRTLAID</sequence>
<dbReference type="Gene3D" id="1.10.150.50">
    <property type="entry name" value="Transcription Factor, Ets-1"/>
    <property type="match status" value="1"/>
</dbReference>
<proteinExistence type="predicted"/>
<dbReference type="InterPro" id="IPR013761">
    <property type="entry name" value="SAM/pointed_sf"/>
</dbReference>
<dbReference type="OrthoDB" id="6375380at2759"/>
<dbReference type="EMBL" id="CACRXK020020458">
    <property type="protein sequence ID" value="CAB4034819.1"/>
    <property type="molecule type" value="Genomic_DNA"/>
</dbReference>
<name>A0A6S7LMD6_PARCT</name>
<evidence type="ECO:0000313" key="2">
    <source>
        <dbReference type="Proteomes" id="UP001152795"/>
    </source>
</evidence>
<evidence type="ECO:0000313" key="1">
    <source>
        <dbReference type="EMBL" id="CAB4034819.1"/>
    </source>
</evidence>
<keyword evidence="2" id="KW-1185">Reference proteome</keyword>
<organism evidence="1 2">
    <name type="scientific">Paramuricea clavata</name>
    <name type="common">Red gorgonian</name>
    <name type="synonym">Violescent sea-whip</name>
    <dbReference type="NCBI Taxonomy" id="317549"/>
    <lineage>
        <taxon>Eukaryota</taxon>
        <taxon>Metazoa</taxon>
        <taxon>Cnidaria</taxon>
        <taxon>Anthozoa</taxon>
        <taxon>Octocorallia</taxon>
        <taxon>Malacalcyonacea</taxon>
        <taxon>Plexauridae</taxon>
        <taxon>Paramuricea</taxon>
    </lineage>
</organism>
<dbReference type="Pfam" id="PF18017">
    <property type="entry name" value="SAM_4"/>
    <property type="match status" value="1"/>
</dbReference>